<gene>
    <name evidence="1" type="ORF">HPB50_014925</name>
</gene>
<comment type="caution">
    <text evidence="1">The sequence shown here is derived from an EMBL/GenBank/DDBJ whole genome shotgun (WGS) entry which is preliminary data.</text>
</comment>
<evidence type="ECO:0000313" key="2">
    <source>
        <dbReference type="Proteomes" id="UP000821845"/>
    </source>
</evidence>
<sequence length="96" mass="11194">MTHEPRLFIAVSEATANDADLEMGISNLWRIDVLGLQDSAENSQDDILAYEMFERHVSKKEQRYELPLLIREPGLDDSQNNYALAKQRLLMQLRRF</sequence>
<protein>
    <submittedName>
        <fullName evidence="1">Uncharacterized protein</fullName>
    </submittedName>
</protein>
<proteinExistence type="predicted"/>
<organism evidence="1 2">
    <name type="scientific">Hyalomma asiaticum</name>
    <name type="common">Tick</name>
    <dbReference type="NCBI Taxonomy" id="266040"/>
    <lineage>
        <taxon>Eukaryota</taxon>
        <taxon>Metazoa</taxon>
        <taxon>Ecdysozoa</taxon>
        <taxon>Arthropoda</taxon>
        <taxon>Chelicerata</taxon>
        <taxon>Arachnida</taxon>
        <taxon>Acari</taxon>
        <taxon>Parasitiformes</taxon>
        <taxon>Ixodida</taxon>
        <taxon>Ixodoidea</taxon>
        <taxon>Ixodidae</taxon>
        <taxon>Hyalomminae</taxon>
        <taxon>Hyalomma</taxon>
    </lineage>
</organism>
<accession>A0ACB7SA71</accession>
<keyword evidence="2" id="KW-1185">Reference proteome</keyword>
<evidence type="ECO:0000313" key="1">
    <source>
        <dbReference type="EMBL" id="KAH6930588.1"/>
    </source>
</evidence>
<name>A0ACB7SA71_HYAAI</name>
<reference evidence="1" key="1">
    <citation type="submission" date="2020-05" db="EMBL/GenBank/DDBJ databases">
        <title>Large-scale comparative analyses of tick genomes elucidate their genetic diversity and vector capacities.</title>
        <authorList>
            <person name="Jia N."/>
            <person name="Wang J."/>
            <person name="Shi W."/>
            <person name="Du L."/>
            <person name="Sun Y."/>
            <person name="Zhan W."/>
            <person name="Jiang J."/>
            <person name="Wang Q."/>
            <person name="Zhang B."/>
            <person name="Ji P."/>
            <person name="Sakyi L.B."/>
            <person name="Cui X."/>
            <person name="Yuan T."/>
            <person name="Jiang B."/>
            <person name="Yang W."/>
            <person name="Lam T.T.-Y."/>
            <person name="Chang Q."/>
            <person name="Ding S."/>
            <person name="Wang X."/>
            <person name="Zhu J."/>
            <person name="Ruan X."/>
            <person name="Zhao L."/>
            <person name="Wei J."/>
            <person name="Que T."/>
            <person name="Du C."/>
            <person name="Cheng J."/>
            <person name="Dai P."/>
            <person name="Han X."/>
            <person name="Huang E."/>
            <person name="Gao Y."/>
            <person name="Liu J."/>
            <person name="Shao H."/>
            <person name="Ye R."/>
            <person name="Li L."/>
            <person name="Wei W."/>
            <person name="Wang X."/>
            <person name="Wang C."/>
            <person name="Yang T."/>
            <person name="Huo Q."/>
            <person name="Li W."/>
            <person name="Guo W."/>
            <person name="Chen H."/>
            <person name="Zhou L."/>
            <person name="Ni X."/>
            <person name="Tian J."/>
            <person name="Zhou Y."/>
            <person name="Sheng Y."/>
            <person name="Liu T."/>
            <person name="Pan Y."/>
            <person name="Xia L."/>
            <person name="Li J."/>
            <person name="Zhao F."/>
            <person name="Cao W."/>
        </authorList>
    </citation>
    <scope>NUCLEOTIDE SEQUENCE</scope>
    <source>
        <strain evidence="1">Hyas-2018</strain>
    </source>
</reference>
<dbReference type="EMBL" id="CM023485">
    <property type="protein sequence ID" value="KAH6930588.1"/>
    <property type="molecule type" value="Genomic_DNA"/>
</dbReference>
<dbReference type="Proteomes" id="UP000821845">
    <property type="component" value="Chromosome 5"/>
</dbReference>